<protein>
    <submittedName>
        <fullName evidence="1">Uncharacterized protein</fullName>
    </submittedName>
</protein>
<dbReference type="EMBL" id="MU971404">
    <property type="protein sequence ID" value="KAK9235769.1"/>
    <property type="molecule type" value="Genomic_DNA"/>
</dbReference>
<sequence length="172" mass="19528">METNKKEQLIPPTLSITLTPIPPPSRPPTKEDVDRAEHLMNMVHGTLSCLSGRTVTDALPCARFDRQYRDLSDQIRDLMQQSTMQSELTLRTVESMFARRSEVVQSLRQQVIVCIARNRRLTERGQPATEVMFLDGSRPSAQLDANQARQYALRHGIVGRAEIRIGSVKSWE</sequence>
<gene>
    <name evidence="1" type="ORF">V1525DRAFT_451794</name>
</gene>
<dbReference type="Proteomes" id="UP001433508">
    <property type="component" value="Unassembled WGS sequence"/>
</dbReference>
<evidence type="ECO:0000313" key="1">
    <source>
        <dbReference type="EMBL" id="KAK9235769.1"/>
    </source>
</evidence>
<proteinExistence type="predicted"/>
<reference evidence="2" key="1">
    <citation type="journal article" date="2024" name="Front. Bioeng. Biotechnol.">
        <title>Genome-scale model development and genomic sequencing of the oleaginous clade Lipomyces.</title>
        <authorList>
            <person name="Czajka J.J."/>
            <person name="Han Y."/>
            <person name="Kim J."/>
            <person name="Mondo S.J."/>
            <person name="Hofstad B.A."/>
            <person name="Robles A."/>
            <person name="Haridas S."/>
            <person name="Riley R."/>
            <person name="LaButti K."/>
            <person name="Pangilinan J."/>
            <person name="Andreopoulos W."/>
            <person name="Lipzen A."/>
            <person name="Yan J."/>
            <person name="Wang M."/>
            <person name="Ng V."/>
            <person name="Grigoriev I.V."/>
            <person name="Spatafora J.W."/>
            <person name="Magnuson J.K."/>
            <person name="Baker S.E."/>
            <person name="Pomraning K.R."/>
        </authorList>
    </citation>
    <scope>NUCLEOTIDE SEQUENCE [LARGE SCALE GENOMIC DNA]</scope>
    <source>
        <strain evidence="2">CBS 7786</strain>
    </source>
</reference>
<evidence type="ECO:0000313" key="2">
    <source>
        <dbReference type="Proteomes" id="UP001433508"/>
    </source>
</evidence>
<keyword evidence="2" id="KW-1185">Reference proteome</keyword>
<organism evidence="1 2">
    <name type="scientific">Lipomyces kononenkoae</name>
    <name type="common">Yeast</name>
    <dbReference type="NCBI Taxonomy" id="34357"/>
    <lineage>
        <taxon>Eukaryota</taxon>
        <taxon>Fungi</taxon>
        <taxon>Dikarya</taxon>
        <taxon>Ascomycota</taxon>
        <taxon>Saccharomycotina</taxon>
        <taxon>Lipomycetes</taxon>
        <taxon>Lipomycetales</taxon>
        <taxon>Lipomycetaceae</taxon>
        <taxon>Lipomyces</taxon>
    </lineage>
</organism>
<name>A0ACC3SX98_LIPKO</name>
<accession>A0ACC3SX98</accession>
<comment type="caution">
    <text evidence="1">The sequence shown here is derived from an EMBL/GenBank/DDBJ whole genome shotgun (WGS) entry which is preliminary data.</text>
</comment>